<organism evidence="2 3">
    <name type="scientific">Candidatus Methylumidiphilus alinenensis</name>
    <dbReference type="NCBI Taxonomy" id="2202197"/>
    <lineage>
        <taxon>Bacteria</taxon>
        <taxon>Pseudomonadati</taxon>
        <taxon>Pseudomonadota</taxon>
        <taxon>Gammaproteobacteria</taxon>
        <taxon>Methylococcales</taxon>
        <taxon>Candidatus Methylumidiphilus</taxon>
    </lineage>
</organism>
<dbReference type="AlphaFoldDB" id="A0A2W4SE14"/>
<keyword evidence="1" id="KW-0472">Membrane</keyword>
<dbReference type="Proteomes" id="UP000249396">
    <property type="component" value="Unassembled WGS sequence"/>
</dbReference>
<dbReference type="EMBL" id="QJPH01000506">
    <property type="protein sequence ID" value="PZN71874.1"/>
    <property type="molecule type" value="Genomic_DNA"/>
</dbReference>
<evidence type="ECO:0000256" key="1">
    <source>
        <dbReference type="SAM" id="Phobius"/>
    </source>
</evidence>
<proteinExistence type="predicted"/>
<keyword evidence="1" id="KW-0812">Transmembrane</keyword>
<sequence>MLLSDDASKAIRAVLSDVELNVLVSMQKSRWLNFLGCLACGILGGLLVWASVAFTQYFQNQRYIELGRATAAKWDRLDAKARAVINAETR</sequence>
<accession>A0A2W4SE14</accession>
<protein>
    <submittedName>
        <fullName evidence="2">Uncharacterized protein</fullName>
    </submittedName>
</protein>
<feature type="transmembrane region" description="Helical" evidence="1">
    <location>
        <begin position="31"/>
        <end position="54"/>
    </location>
</feature>
<evidence type="ECO:0000313" key="2">
    <source>
        <dbReference type="EMBL" id="PZN71874.1"/>
    </source>
</evidence>
<gene>
    <name evidence="2" type="ORF">DM484_25335</name>
</gene>
<name>A0A2W4SE14_9GAMM</name>
<reference evidence="2 3" key="1">
    <citation type="journal article" date="2018" name="Aquat. Microb. Ecol.">
        <title>Gammaproteobacterial methanotrophs dominate.</title>
        <authorList>
            <person name="Rissanen A.J."/>
            <person name="Saarenheimo J."/>
            <person name="Tiirola M."/>
            <person name="Peura S."/>
            <person name="Aalto S.L."/>
            <person name="Karvinen A."/>
            <person name="Nykanen H."/>
        </authorList>
    </citation>
    <scope>NUCLEOTIDE SEQUENCE [LARGE SCALE GENOMIC DNA]</scope>
    <source>
        <strain evidence="2">AMbin10</strain>
    </source>
</reference>
<keyword evidence="1" id="KW-1133">Transmembrane helix</keyword>
<comment type="caution">
    <text evidence="2">The sequence shown here is derived from an EMBL/GenBank/DDBJ whole genome shotgun (WGS) entry which is preliminary data.</text>
</comment>
<evidence type="ECO:0000313" key="3">
    <source>
        <dbReference type="Proteomes" id="UP000249396"/>
    </source>
</evidence>